<gene>
    <name evidence="1" type="ORF">A4A49_23277</name>
</gene>
<proteinExistence type="predicted"/>
<evidence type="ECO:0000313" key="2">
    <source>
        <dbReference type="Proteomes" id="UP000187609"/>
    </source>
</evidence>
<dbReference type="EMBL" id="MJEQ01037188">
    <property type="protein sequence ID" value="OIT01733.1"/>
    <property type="molecule type" value="Genomic_DNA"/>
</dbReference>
<name>A0A1J6I9M7_NICAT</name>
<accession>A0A1J6I9M7</accession>
<dbReference type="AlphaFoldDB" id="A0A1J6I9M7"/>
<keyword evidence="2" id="KW-1185">Reference proteome</keyword>
<evidence type="ECO:0000313" key="1">
    <source>
        <dbReference type="EMBL" id="OIT01733.1"/>
    </source>
</evidence>
<protein>
    <submittedName>
        <fullName evidence="1">Uncharacterized protein</fullName>
    </submittedName>
</protein>
<dbReference type="Gramene" id="OIT01733">
    <property type="protein sequence ID" value="OIT01733"/>
    <property type="gene ID" value="A4A49_23277"/>
</dbReference>
<sequence>MKKSRFTFLKLFSLERAAPHHGGQILLAWWLLKKSTESNWKRKALKGIRIPCEFHLYEEMPDFTCQLKHFVYGISTHRTTVISNDSSATSFQSLHYSPVLQ</sequence>
<dbReference type="Proteomes" id="UP000187609">
    <property type="component" value="Unassembled WGS sequence"/>
</dbReference>
<comment type="caution">
    <text evidence="1">The sequence shown here is derived from an EMBL/GenBank/DDBJ whole genome shotgun (WGS) entry which is preliminary data.</text>
</comment>
<organism evidence="1 2">
    <name type="scientific">Nicotiana attenuata</name>
    <name type="common">Coyote tobacco</name>
    <dbReference type="NCBI Taxonomy" id="49451"/>
    <lineage>
        <taxon>Eukaryota</taxon>
        <taxon>Viridiplantae</taxon>
        <taxon>Streptophyta</taxon>
        <taxon>Embryophyta</taxon>
        <taxon>Tracheophyta</taxon>
        <taxon>Spermatophyta</taxon>
        <taxon>Magnoliopsida</taxon>
        <taxon>eudicotyledons</taxon>
        <taxon>Gunneridae</taxon>
        <taxon>Pentapetalae</taxon>
        <taxon>asterids</taxon>
        <taxon>lamiids</taxon>
        <taxon>Solanales</taxon>
        <taxon>Solanaceae</taxon>
        <taxon>Nicotianoideae</taxon>
        <taxon>Nicotianeae</taxon>
        <taxon>Nicotiana</taxon>
    </lineage>
</organism>
<reference evidence="1" key="1">
    <citation type="submission" date="2016-11" db="EMBL/GenBank/DDBJ databases">
        <title>The genome of Nicotiana attenuata.</title>
        <authorList>
            <person name="Xu S."/>
            <person name="Brockmoeller T."/>
            <person name="Gaquerel E."/>
            <person name="Navarro A."/>
            <person name="Kuhl H."/>
            <person name="Gase K."/>
            <person name="Ling Z."/>
            <person name="Zhou W."/>
            <person name="Kreitzer C."/>
            <person name="Stanke M."/>
            <person name="Tang H."/>
            <person name="Lyons E."/>
            <person name="Pandey P."/>
            <person name="Pandey S.P."/>
            <person name="Timmermann B."/>
            <person name="Baldwin I.T."/>
        </authorList>
    </citation>
    <scope>NUCLEOTIDE SEQUENCE [LARGE SCALE GENOMIC DNA]</scope>
    <source>
        <strain evidence="1">UT</strain>
    </source>
</reference>